<keyword evidence="8" id="KW-1185">Reference proteome</keyword>
<organism evidence="7 8">
    <name type="scientific">Belnapia arida</name>
    <dbReference type="NCBI Taxonomy" id="2804533"/>
    <lineage>
        <taxon>Bacteria</taxon>
        <taxon>Pseudomonadati</taxon>
        <taxon>Pseudomonadota</taxon>
        <taxon>Alphaproteobacteria</taxon>
        <taxon>Acetobacterales</taxon>
        <taxon>Roseomonadaceae</taxon>
        <taxon>Belnapia</taxon>
    </lineage>
</organism>
<dbReference type="InterPro" id="IPR052183">
    <property type="entry name" value="IS_Transposase"/>
</dbReference>
<evidence type="ECO:0000256" key="2">
    <source>
        <dbReference type="ARBA" id="ARBA00022578"/>
    </source>
</evidence>
<dbReference type="Proteomes" id="UP000660885">
    <property type="component" value="Unassembled WGS sequence"/>
</dbReference>
<feature type="compositionally biased region" description="Basic and acidic residues" evidence="5">
    <location>
        <begin position="22"/>
        <end position="37"/>
    </location>
</feature>
<evidence type="ECO:0000259" key="6">
    <source>
        <dbReference type="Pfam" id="PF13610"/>
    </source>
</evidence>
<sequence length="228" mass="25589">MPLGSDCAGGALAPALPPDPARSGRDVPPPRHCPSHEAVRDWEAKLAPVLSGELRRRHGRGGARGRRWHVDEAYLKVRGRWAYLYRAIDRDGHLVATMLSEHRDMAATQAFFRSATAATGVTPDQVTTDGHGSYPQAFRTVMGRRVVHRTSAYKNNQLEQGHRGVKGRIRCMRGFKSFGSAERFCRSHDELRNFLRLRICHNQHVPANRRRPLHLRRATAVLAILEAA</sequence>
<feature type="domain" description="DDE" evidence="6">
    <location>
        <begin position="67"/>
        <end position="194"/>
    </location>
</feature>
<comment type="caution">
    <text evidence="7">The sequence shown here is derived from an EMBL/GenBank/DDBJ whole genome shotgun (WGS) entry which is preliminary data.</text>
</comment>
<name>A0ABS1UC01_9PROT</name>
<evidence type="ECO:0000256" key="3">
    <source>
        <dbReference type="ARBA" id="ARBA00023125"/>
    </source>
</evidence>
<accession>A0ABS1UC01</accession>
<reference evidence="7 8" key="1">
    <citation type="submission" date="2021-01" db="EMBL/GenBank/DDBJ databases">
        <title>Belnapia mucosa sp. nov. and Belnapia arida sp. nov., isolated from the Tabernas Desert (Almeria, Spain).</title>
        <authorList>
            <person name="Molina-Menor E."/>
            <person name="Vidal-Verdu A."/>
            <person name="Calonge A."/>
            <person name="Satari L."/>
            <person name="Pereto J."/>
            <person name="Porcar M."/>
        </authorList>
    </citation>
    <scope>NUCLEOTIDE SEQUENCE [LARGE SCALE GENOMIC DNA]</scope>
    <source>
        <strain evidence="7 8">T18</strain>
    </source>
</reference>
<dbReference type="InterPro" id="IPR012337">
    <property type="entry name" value="RNaseH-like_sf"/>
</dbReference>
<dbReference type="NCBIfam" id="NF033587">
    <property type="entry name" value="transpos_IS6"/>
    <property type="match status" value="1"/>
</dbReference>
<evidence type="ECO:0000256" key="4">
    <source>
        <dbReference type="ARBA" id="ARBA00023172"/>
    </source>
</evidence>
<evidence type="ECO:0000313" key="7">
    <source>
        <dbReference type="EMBL" id="MBL6082217.1"/>
    </source>
</evidence>
<dbReference type="Pfam" id="PF13610">
    <property type="entry name" value="DDE_Tnp_IS240"/>
    <property type="match status" value="1"/>
</dbReference>
<keyword evidence="3" id="KW-0238">DNA-binding</keyword>
<dbReference type="InterPro" id="IPR047930">
    <property type="entry name" value="Transpos_IS6"/>
</dbReference>
<evidence type="ECO:0000256" key="1">
    <source>
        <dbReference type="ARBA" id="ARBA00002286"/>
    </source>
</evidence>
<dbReference type="InterPro" id="IPR036397">
    <property type="entry name" value="RNaseH_sf"/>
</dbReference>
<dbReference type="PANTHER" id="PTHR35528">
    <property type="entry name" value="BLL1675 PROTEIN"/>
    <property type="match status" value="1"/>
</dbReference>
<dbReference type="SUPFAM" id="SSF53098">
    <property type="entry name" value="Ribonuclease H-like"/>
    <property type="match status" value="1"/>
</dbReference>
<dbReference type="Gene3D" id="3.30.420.10">
    <property type="entry name" value="Ribonuclease H-like superfamily/Ribonuclease H"/>
    <property type="match status" value="1"/>
</dbReference>
<evidence type="ECO:0000256" key="5">
    <source>
        <dbReference type="SAM" id="MobiDB-lite"/>
    </source>
</evidence>
<dbReference type="EMBL" id="JAETWB010000053">
    <property type="protein sequence ID" value="MBL6082217.1"/>
    <property type="molecule type" value="Genomic_DNA"/>
</dbReference>
<keyword evidence="4" id="KW-0233">DNA recombination</keyword>
<dbReference type="InterPro" id="IPR032874">
    <property type="entry name" value="DDE_dom"/>
</dbReference>
<proteinExistence type="predicted"/>
<dbReference type="PANTHER" id="PTHR35528:SF3">
    <property type="entry name" value="BLL1675 PROTEIN"/>
    <property type="match status" value="1"/>
</dbReference>
<comment type="function">
    <text evidence="1">Involved in the transposition of the insertion sequence.</text>
</comment>
<evidence type="ECO:0000313" key="8">
    <source>
        <dbReference type="Proteomes" id="UP000660885"/>
    </source>
</evidence>
<keyword evidence="2" id="KW-0815">Transposition</keyword>
<feature type="region of interest" description="Disordered" evidence="5">
    <location>
        <begin position="1"/>
        <end position="37"/>
    </location>
</feature>
<protein>
    <submittedName>
        <fullName evidence="7">IS6 family transposase</fullName>
    </submittedName>
</protein>
<gene>
    <name evidence="7" type="ORF">JMJ56_30025</name>
</gene>